<dbReference type="InterPro" id="IPR009008">
    <property type="entry name" value="Val/Leu/Ile-tRNA-synth_edit"/>
</dbReference>
<comment type="subunit">
    <text evidence="15">Part of a multisubunit complex that groups tRNA ligases for Arg (RARS1), Asp (DARS1), Gln (QARS1), Ile (IARS1), Leu (LARS1), Lys (KARS1), Met (MARS1) the bifunctional ligase for Glu and Pro (EPRS1) and the auxiliary subunits AIMP1/p43, AIMP2/p38 and EEF1E1/p18.</text>
</comment>
<dbReference type="SUPFAM" id="SSF47323">
    <property type="entry name" value="Anticodon-binding domain of a subclass of class I aminoacyl-tRNA synthetases"/>
    <property type="match status" value="1"/>
</dbReference>
<keyword evidence="10 17" id="KW-0648">Protein biosynthesis</keyword>
<dbReference type="PRINTS" id="PR00984">
    <property type="entry name" value="TRNASYNTHILE"/>
</dbReference>
<evidence type="ECO:0000256" key="13">
    <source>
        <dbReference type="ARBA" id="ARBA00032665"/>
    </source>
</evidence>
<evidence type="ECO:0000256" key="6">
    <source>
        <dbReference type="ARBA" id="ARBA00022553"/>
    </source>
</evidence>
<dbReference type="OrthoDB" id="1706657at2759"/>
<dbReference type="FunFam" id="3.40.50.620:FF:000050">
    <property type="entry name" value="Isoleucyl-tRNA synthetase,cytoplasmic"/>
    <property type="match status" value="1"/>
</dbReference>
<feature type="domain" description="Aminoacyl-tRNA synthetase class Ia" evidence="18">
    <location>
        <begin position="19"/>
        <end position="641"/>
    </location>
</feature>
<evidence type="ECO:0000256" key="12">
    <source>
        <dbReference type="ARBA" id="ARBA00023146"/>
    </source>
</evidence>
<name>A0A498S7R8_ACAVI</name>
<evidence type="ECO:0000256" key="4">
    <source>
        <dbReference type="ARBA" id="ARBA00013165"/>
    </source>
</evidence>
<comment type="function">
    <text evidence="1">Catalyzes the specific attachment of an amino acid to its cognate tRNA in a 2 step reaction: the amino acid (AA) is first activated by ATP to form AA-AMP and then transferred to the acceptor end of the tRNA.</text>
</comment>
<evidence type="ECO:0000256" key="1">
    <source>
        <dbReference type="ARBA" id="ARBA00003170"/>
    </source>
</evidence>
<reference evidence="20 21" key="1">
    <citation type="submission" date="2018-08" db="EMBL/GenBank/DDBJ databases">
        <authorList>
            <person name="Laetsch R D."/>
            <person name="Stevens L."/>
            <person name="Kumar S."/>
            <person name="Blaxter L. M."/>
        </authorList>
    </citation>
    <scope>NUCLEOTIDE SEQUENCE [LARGE SCALE GENOMIC DNA]</scope>
</reference>
<evidence type="ECO:0000259" key="18">
    <source>
        <dbReference type="Pfam" id="PF00133"/>
    </source>
</evidence>
<dbReference type="EMBL" id="UPTC01000044">
    <property type="protein sequence ID" value="VBB25830.1"/>
    <property type="molecule type" value="Genomic_DNA"/>
</dbReference>
<dbReference type="InterPro" id="IPR033709">
    <property type="entry name" value="Anticodon_Ile_ABEc"/>
</dbReference>
<evidence type="ECO:0000313" key="21">
    <source>
        <dbReference type="Proteomes" id="UP000276991"/>
    </source>
</evidence>
<keyword evidence="9 17" id="KW-0067">ATP-binding</keyword>
<dbReference type="HAMAP" id="MF_02003">
    <property type="entry name" value="Ile_tRNA_synth_type2"/>
    <property type="match status" value="1"/>
</dbReference>
<accession>A0A498S7R8</accession>
<evidence type="ECO:0000256" key="7">
    <source>
        <dbReference type="ARBA" id="ARBA00022598"/>
    </source>
</evidence>
<dbReference type="EC" id="6.1.1.5" evidence="4"/>
<evidence type="ECO:0000256" key="14">
    <source>
        <dbReference type="ARBA" id="ARBA00048359"/>
    </source>
</evidence>
<dbReference type="STRING" id="6277.A0A498S7R8"/>
<comment type="catalytic activity">
    <reaction evidence="14">
        <text>tRNA(Ile) + L-isoleucine + ATP = L-isoleucyl-tRNA(Ile) + AMP + diphosphate</text>
        <dbReference type="Rhea" id="RHEA:11060"/>
        <dbReference type="Rhea" id="RHEA-COMP:9666"/>
        <dbReference type="Rhea" id="RHEA-COMP:9695"/>
        <dbReference type="ChEBI" id="CHEBI:30616"/>
        <dbReference type="ChEBI" id="CHEBI:33019"/>
        <dbReference type="ChEBI" id="CHEBI:58045"/>
        <dbReference type="ChEBI" id="CHEBI:78442"/>
        <dbReference type="ChEBI" id="CHEBI:78528"/>
        <dbReference type="ChEBI" id="CHEBI:456215"/>
        <dbReference type="EC" id="6.1.1.5"/>
    </reaction>
</comment>
<dbReference type="InterPro" id="IPR013155">
    <property type="entry name" value="M/V/L/I-tRNA-synth_anticd-bd"/>
</dbReference>
<dbReference type="CDD" id="cd00818">
    <property type="entry name" value="IleRS_core"/>
    <property type="match status" value="1"/>
</dbReference>
<dbReference type="GO" id="GO:0002161">
    <property type="term" value="F:aminoacyl-tRNA deacylase activity"/>
    <property type="evidence" value="ECO:0007669"/>
    <property type="project" value="InterPro"/>
</dbReference>
<dbReference type="PANTHER" id="PTHR42780:SF1">
    <property type="entry name" value="ISOLEUCINE--TRNA LIGASE, CYTOPLASMIC"/>
    <property type="match status" value="1"/>
</dbReference>
<dbReference type="Pfam" id="PF19302">
    <property type="entry name" value="DUF5915"/>
    <property type="match status" value="1"/>
</dbReference>
<dbReference type="InterPro" id="IPR009080">
    <property type="entry name" value="tRNAsynth_Ia_anticodon-bd"/>
</dbReference>
<dbReference type="InterPro" id="IPR002301">
    <property type="entry name" value="Ile-tRNA-ligase"/>
</dbReference>
<dbReference type="GO" id="GO:0000049">
    <property type="term" value="F:tRNA binding"/>
    <property type="evidence" value="ECO:0007669"/>
    <property type="project" value="InterPro"/>
</dbReference>
<evidence type="ECO:0000256" key="17">
    <source>
        <dbReference type="RuleBase" id="RU363035"/>
    </source>
</evidence>
<dbReference type="InterPro" id="IPR014729">
    <property type="entry name" value="Rossmann-like_a/b/a_fold"/>
</dbReference>
<keyword evidence="7 17" id="KW-0436">Ligase</keyword>
<comment type="subcellular location">
    <subcellularLocation>
        <location evidence="2">Cytoplasm</location>
        <location evidence="2">Cytosol</location>
    </subcellularLocation>
</comment>
<dbReference type="GO" id="GO:0004822">
    <property type="term" value="F:isoleucine-tRNA ligase activity"/>
    <property type="evidence" value="ECO:0007669"/>
    <property type="project" value="UniProtKB-EC"/>
</dbReference>
<evidence type="ECO:0000256" key="15">
    <source>
        <dbReference type="ARBA" id="ARBA00063494"/>
    </source>
</evidence>
<keyword evidence="21" id="KW-1185">Reference proteome</keyword>
<dbReference type="PROSITE" id="PS00178">
    <property type="entry name" value="AA_TRNA_LIGASE_I"/>
    <property type="match status" value="1"/>
</dbReference>
<dbReference type="NCBIfam" id="TIGR00392">
    <property type="entry name" value="ileS"/>
    <property type="match status" value="1"/>
</dbReference>
<dbReference type="InterPro" id="IPR002300">
    <property type="entry name" value="aa-tRNA-synth_Ia"/>
</dbReference>
<dbReference type="Gene3D" id="1.10.730.10">
    <property type="entry name" value="Isoleucyl-tRNA Synthetase, Domain 1"/>
    <property type="match status" value="1"/>
</dbReference>
<protein>
    <recommendedName>
        <fullName evidence="16">Isoleucine--tRNA ligase, cytoplasmic</fullName>
        <ecNumber evidence="4">6.1.1.5</ecNumber>
    </recommendedName>
    <alternativeName>
        <fullName evidence="13">Isoleucyl-tRNA synthetase</fullName>
    </alternativeName>
</protein>
<sequence length="1199" mass="138178">MGKLQEINEQIDFSAEELKILQWWREEKIFAKSLKLSKGRARYTFYDGPPFATGLPHYGHILAGTIKDVVTRWAHQNGYYVERRFGWDTHGLPVEYEIDKILGVKGPHDVLKLGIDKYNAECRSIVMRYSSEWENTVERLGRWIDFRNDYKTLYPWFMESVWWVFSQLFKKGLVYRGVKVMPFSTACSTPLSNFEAGQNYKDVVDPAVVVGFTLDDDSSIQLAAWTTTPWTLPSNLCIAVHPDLVYVTVRDKKTEKKYILMEERISELYKDVEDYEILDRFKGKVLEGKTYQPLFPYFAEMKNKTGAFRILVATYITTEQGTGVVHQAPYFGEIDFQTCLDNGVITRDMKPICPVDECGRFRDEIIDFCGQYVKDADKNICKYLKQHGNLVKLSEVKHNYPFCWRSDTPLLYMAVPSWFIRVEEIVPKLLANNDKTYWVPSFVKDKRFGNWLKDAHDWAVSRNRFWGTPINLWVSDDFEEIIAPSSIAELEKLSGQKVTDLHRENVDHITIPSCTNRGVLHRVNEVFDCWFESGSMPYAQNHYPFEKRSDFENNFPADFIAEGIDQTRGWFYTLMVLSTALFDRPSFKNLICNGLVLAADGSKMSKRKKNYPNPLEIIEKYGADALRVYLINSPVVRGENLRFREEGVRDVLKDVLLPWYNAYRFFIQNVKIYESMNNKGFTLLDSNSVNVMDKWIVSFTNSLLNFVRNEMSAYRLYAVVAPLMKYFDSLTNCYIRLNRKRMKGEDGPKDCAHSLSTLGKVLLMIVRLMAPFTPFFCEHLWRNLRHISSSSSESIHFEMIPQPLNDVIDESVEKRVARMRAVIDLVRVLREKKGIPVKYPLKEMIVINREEQFLDDILSLQNYIMAEVNVRMLKVSHNKEKYGVYLKAEPNFRLLGTRLKSDQKKVVDYLKICVNCIPEPFVEKRCEALCSTFYDGLAVEKFFLALNQVTEDELEQFAERGTLNILGYELTAEEVSLCYACRGVQTVGGQMEAHSDGQTIVIVDITEDDALKDEGFAREVINRIQKLRKSAKLMPNDKAVAYCTVSPSTHRLATVIKDYNEFIENSTGTPICLSSIPDNAISVAVSCSSVKDAQVELHLVCYRRTSSAVTVHYGSQKHNILLVANDEVLTHTRTRNFLHYFYEDISVLELMPTDSMKNFFVCRIMTSSVYAKIHISTVIIKEAAETHGVVASNNMGVQK</sequence>
<dbReference type="Proteomes" id="UP000276991">
    <property type="component" value="Unassembled WGS sequence"/>
</dbReference>
<evidence type="ECO:0000259" key="19">
    <source>
        <dbReference type="Pfam" id="PF08264"/>
    </source>
</evidence>
<keyword evidence="5" id="KW-0963">Cytoplasm</keyword>
<dbReference type="InterPro" id="IPR023586">
    <property type="entry name" value="Ile-tRNA-ligase_type2"/>
</dbReference>
<organism evidence="20 21">
    <name type="scientific">Acanthocheilonema viteae</name>
    <name type="common">Filarial nematode worm</name>
    <name type="synonym">Dipetalonema viteae</name>
    <dbReference type="NCBI Taxonomy" id="6277"/>
    <lineage>
        <taxon>Eukaryota</taxon>
        <taxon>Metazoa</taxon>
        <taxon>Ecdysozoa</taxon>
        <taxon>Nematoda</taxon>
        <taxon>Chromadorea</taxon>
        <taxon>Rhabditida</taxon>
        <taxon>Spirurina</taxon>
        <taxon>Spiruromorpha</taxon>
        <taxon>Filarioidea</taxon>
        <taxon>Onchocercidae</taxon>
        <taxon>Acanthocheilonema</taxon>
    </lineage>
</organism>
<evidence type="ECO:0000256" key="3">
    <source>
        <dbReference type="ARBA" id="ARBA00005594"/>
    </source>
</evidence>
<keyword evidence="12 17" id="KW-0030">Aminoacyl-tRNA synthetase</keyword>
<dbReference type="GO" id="GO:0005829">
    <property type="term" value="C:cytosol"/>
    <property type="evidence" value="ECO:0007669"/>
    <property type="project" value="UniProtKB-SubCell"/>
</dbReference>
<dbReference type="GO" id="GO:0005524">
    <property type="term" value="F:ATP binding"/>
    <property type="evidence" value="ECO:0007669"/>
    <property type="project" value="UniProtKB-KW"/>
</dbReference>
<evidence type="ECO:0000256" key="5">
    <source>
        <dbReference type="ARBA" id="ARBA00022490"/>
    </source>
</evidence>
<dbReference type="Pfam" id="PF00133">
    <property type="entry name" value="tRNA-synt_1"/>
    <property type="match status" value="1"/>
</dbReference>
<evidence type="ECO:0000256" key="8">
    <source>
        <dbReference type="ARBA" id="ARBA00022741"/>
    </source>
</evidence>
<dbReference type="PANTHER" id="PTHR42780">
    <property type="entry name" value="SOLEUCYL-TRNA SYNTHETASE"/>
    <property type="match status" value="1"/>
</dbReference>
<dbReference type="Gene3D" id="3.40.50.620">
    <property type="entry name" value="HUPs"/>
    <property type="match status" value="2"/>
</dbReference>
<dbReference type="CDD" id="cd07961">
    <property type="entry name" value="Anticodon_Ia_Ile_ABEc"/>
    <property type="match status" value="1"/>
</dbReference>
<gene>
    <name evidence="20" type="ORF">NAV_LOCUS660</name>
</gene>
<proteinExistence type="inferred from homology"/>
<dbReference type="Pfam" id="PF08264">
    <property type="entry name" value="Anticodon_1"/>
    <property type="match status" value="1"/>
</dbReference>
<evidence type="ECO:0000313" key="20">
    <source>
        <dbReference type="EMBL" id="VBB25830.1"/>
    </source>
</evidence>
<dbReference type="FunFam" id="1.10.730.10:FF:000004">
    <property type="entry name" value="Isoleucyl-tRNA synthetase, cytoplasmic"/>
    <property type="match status" value="1"/>
</dbReference>
<dbReference type="FunFam" id="3.40.50.620:FF:000414">
    <property type="entry name" value="Isoleucine--tRNA ligase, cytoplasmic-like"/>
    <property type="match status" value="1"/>
</dbReference>
<keyword evidence="8 17" id="KW-0547">Nucleotide-binding</keyword>
<evidence type="ECO:0000256" key="9">
    <source>
        <dbReference type="ARBA" id="ARBA00022840"/>
    </source>
</evidence>
<evidence type="ECO:0000256" key="2">
    <source>
        <dbReference type="ARBA" id="ARBA00004514"/>
    </source>
</evidence>
<evidence type="ECO:0000256" key="10">
    <source>
        <dbReference type="ARBA" id="ARBA00022917"/>
    </source>
</evidence>
<evidence type="ECO:0000256" key="11">
    <source>
        <dbReference type="ARBA" id="ARBA00022990"/>
    </source>
</evidence>
<dbReference type="SUPFAM" id="SSF52374">
    <property type="entry name" value="Nucleotidylyl transferase"/>
    <property type="match status" value="1"/>
</dbReference>
<dbReference type="GO" id="GO:0017101">
    <property type="term" value="C:aminoacyl-tRNA synthetase multienzyme complex"/>
    <property type="evidence" value="ECO:0007669"/>
    <property type="project" value="UniProtKB-ARBA"/>
</dbReference>
<dbReference type="SUPFAM" id="SSF50677">
    <property type="entry name" value="ValRS/IleRS/LeuRS editing domain"/>
    <property type="match status" value="1"/>
</dbReference>
<evidence type="ECO:0000256" key="16">
    <source>
        <dbReference type="ARBA" id="ARBA00069879"/>
    </source>
</evidence>
<keyword evidence="6" id="KW-0597">Phosphoprotein</keyword>
<feature type="domain" description="Methionyl/Valyl/Leucyl/Isoleucyl-tRNA synthetase anticodon-binding" evidence="19">
    <location>
        <begin position="693"/>
        <end position="843"/>
    </location>
</feature>
<comment type="similarity">
    <text evidence="3 17">Belongs to the class-I aminoacyl-tRNA synthetase family.</text>
</comment>
<keyword evidence="11" id="KW-0007">Acetylation</keyword>
<dbReference type="AlphaFoldDB" id="A0A498S7R8"/>
<dbReference type="InterPro" id="IPR001412">
    <property type="entry name" value="aa-tRNA-synth_I_CS"/>
</dbReference>
<dbReference type="GO" id="GO:0006428">
    <property type="term" value="P:isoleucyl-tRNA aminoacylation"/>
    <property type="evidence" value="ECO:0007669"/>
    <property type="project" value="InterPro"/>
</dbReference>